<protein>
    <submittedName>
        <fullName evidence="1">Putative glycosyltransferase domain protein</fullName>
    </submittedName>
</protein>
<reference evidence="1 2" key="1">
    <citation type="submission" date="2013-12" db="EMBL/GenBank/DDBJ databases">
        <authorList>
            <person name="Madinger N."/>
            <person name="Lenaerts A."/>
            <person name="Ordway D."/>
            <person name="DeGroote M.A."/>
            <person name="Parker T."/>
            <person name="Sizemore C."/>
            <person name="Tallon L.J."/>
            <person name="Sadzewicz L.K."/>
            <person name="Sengamalay N."/>
            <person name="Fraser C.M."/>
            <person name="Hine E."/>
            <person name="Shefchek K.A."/>
            <person name="Das S.P."/>
            <person name="Tettelin H."/>
        </authorList>
    </citation>
    <scope>NUCLEOTIDE SEQUENCE [LARGE SCALE GENOMIC DNA]</scope>
    <source>
        <strain evidence="1 2">21</strain>
    </source>
</reference>
<accession>A0A829Q0D7</accession>
<keyword evidence="1" id="KW-0808">Transferase</keyword>
<evidence type="ECO:0000313" key="1">
    <source>
        <dbReference type="EMBL" id="EUA46155.1"/>
    </source>
</evidence>
<evidence type="ECO:0000313" key="2">
    <source>
        <dbReference type="Proteomes" id="UP000020103"/>
    </source>
</evidence>
<sequence length="54" mass="5821">MAVAYLWDLSINGWSNAFYAAAVQAGGQSWKALFFGSFDPQNYITVDKPAGDCG</sequence>
<dbReference type="Proteomes" id="UP000020103">
    <property type="component" value="Unassembled WGS sequence"/>
</dbReference>
<organism evidence="1 2">
    <name type="scientific">Mycobacteroides abscessus 21</name>
    <dbReference type="NCBI Taxonomy" id="1299324"/>
    <lineage>
        <taxon>Bacteria</taxon>
        <taxon>Bacillati</taxon>
        <taxon>Actinomycetota</taxon>
        <taxon>Actinomycetes</taxon>
        <taxon>Mycobacteriales</taxon>
        <taxon>Mycobacteriaceae</taxon>
        <taxon>Mycobacteroides</taxon>
        <taxon>Mycobacteroides abscessus</taxon>
    </lineage>
</organism>
<gene>
    <name evidence="1" type="ORF">I543_2745</name>
</gene>
<dbReference type="AlphaFoldDB" id="A0A829Q0D7"/>
<proteinExistence type="predicted"/>
<comment type="caution">
    <text evidence="1">The sequence shown here is derived from an EMBL/GenBank/DDBJ whole genome shotgun (WGS) entry which is preliminary data.</text>
</comment>
<dbReference type="EMBL" id="JAOF01000001">
    <property type="protein sequence ID" value="EUA46155.1"/>
    <property type="molecule type" value="Genomic_DNA"/>
</dbReference>
<dbReference type="GO" id="GO:0016740">
    <property type="term" value="F:transferase activity"/>
    <property type="evidence" value="ECO:0007669"/>
    <property type="project" value="UniProtKB-KW"/>
</dbReference>
<name>A0A829Q0D7_9MYCO</name>